<feature type="chain" id="PRO_5046015034" evidence="2">
    <location>
        <begin position="29"/>
        <end position="961"/>
    </location>
</feature>
<keyword evidence="2" id="KW-0732">Signal</keyword>
<protein>
    <submittedName>
        <fullName evidence="5">EAL domain-containing protein</fullName>
    </submittedName>
</protein>
<dbReference type="Gene3D" id="3.20.20.450">
    <property type="entry name" value="EAL domain"/>
    <property type="match status" value="1"/>
</dbReference>
<accession>A0ABY5VGX1</accession>
<dbReference type="CDD" id="cd01007">
    <property type="entry name" value="PBP2_BvgS_HisK_like"/>
    <property type="match status" value="1"/>
</dbReference>
<dbReference type="InterPro" id="IPR043128">
    <property type="entry name" value="Rev_trsase/Diguanyl_cyclase"/>
</dbReference>
<keyword evidence="1" id="KW-1133">Transmembrane helix</keyword>
<evidence type="ECO:0000313" key="6">
    <source>
        <dbReference type="Proteomes" id="UP001060164"/>
    </source>
</evidence>
<keyword evidence="1" id="KW-0472">Membrane</keyword>
<dbReference type="InterPro" id="IPR050706">
    <property type="entry name" value="Cyclic-di-GMP_PDE-like"/>
</dbReference>
<proteinExistence type="predicted"/>
<gene>
    <name evidence="5" type="ORF">NQ502_17565</name>
</gene>
<dbReference type="Proteomes" id="UP001060164">
    <property type="component" value="Chromosome"/>
</dbReference>
<dbReference type="PROSITE" id="PS50887">
    <property type="entry name" value="GGDEF"/>
    <property type="match status" value="1"/>
</dbReference>
<name>A0ABY5VGX1_9FIRM</name>
<dbReference type="InterPro" id="IPR001633">
    <property type="entry name" value="EAL_dom"/>
</dbReference>
<feature type="signal peptide" evidence="2">
    <location>
        <begin position="1"/>
        <end position="28"/>
    </location>
</feature>
<dbReference type="SUPFAM" id="SSF53850">
    <property type="entry name" value="Periplasmic binding protein-like II"/>
    <property type="match status" value="2"/>
</dbReference>
<dbReference type="Gene3D" id="3.40.190.10">
    <property type="entry name" value="Periplasmic binding protein-like II"/>
    <property type="match status" value="4"/>
</dbReference>
<feature type="transmembrane region" description="Helical" evidence="1">
    <location>
        <begin position="503"/>
        <end position="525"/>
    </location>
</feature>
<dbReference type="SMART" id="SM00267">
    <property type="entry name" value="GGDEF"/>
    <property type="match status" value="1"/>
</dbReference>
<dbReference type="PANTHER" id="PTHR33121">
    <property type="entry name" value="CYCLIC DI-GMP PHOSPHODIESTERASE PDEF"/>
    <property type="match status" value="1"/>
</dbReference>
<dbReference type="InterPro" id="IPR001638">
    <property type="entry name" value="Solute-binding_3/MltF_N"/>
</dbReference>
<dbReference type="CDD" id="cd01949">
    <property type="entry name" value="GGDEF"/>
    <property type="match status" value="1"/>
</dbReference>
<dbReference type="SMART" id="SM00052">
    <property type="entry name" value="EAL"/>
    <property type="match status" value="1"/>
</dbReference>
<evidence type="ECO:0000256" key="2">
    <source>
        <dbReference type="SAM" id="SignalP"/>
    </source>
</evidence>
<dbReference type="CDD" id="cd01948">
    <property type="entry name" value="EAL"/>
    <property type="match status" value="1"/>
</dbReference>
<sequence length="961" mass="109425">MNHACKRSLIIITIQFMICLCLTPAVVAAEQKTKTVKVGYYEDGDYMSRNQQGEYAGYNIEYIQELAKNSDLQFEIVDTGSWSEAYDKLVKGEIDLLPSVYYTEERAEEILFVTQPMCSIYTTLNVRMDDERYAYEDFTAFEGMKVGIIRGGVDGERFKEFCKNNGVSLDITEYDETDRLLGALENGYLDGVAITHLGKNSSFRSVAQFSPSPLYLTVTAKKPGLLDDLNRAMDHILLSNPSYGSDLYDKYLAPSSNQKPVFTKDERQFITQSDPVVVSYDPSFAPLTYQDEKTGEFRGVTADIFQYIADSSGLKFRFEAHTQSDSLNLLQQGKIDALCLSDGDYLWDGRNNINSTLYYLSTPTSMITRYDTREQRVVALVKGYQLSEVISSDNPHSTVQYCSTAVECLEAVRTGDADAAYINTQVAGFYLNSTRYSGLQEAALGQYINKMCVAVSSDEDSRLYSVINKCIQYLPVEEVDTFLVNNSINAREISLAEFVQEHMWAVVCGVSLILVIIILLVSYNLRNALRSNRRIQELLYQDELTGLDSINGFYHKWTQSMTDERNRDLALLYSDICQFKLINDNFGFATGDAVLRACSRMFQDELESSEYCVRVSADNFVLLVQYTDWDLLVGRLESCVERLNRWRTQNTEIPYRIELIFGVYPVTPSDKTDIKQMLDFANYARRHAKTTPGSFAVLYDEQMRRQALLARRLEGDLDAALSADEFEVYYQPKVSMADGRIIGSEALIRWNHPKMGFLMPGTFIPLFEKNGMVKKVDFWLFESVCRTMHGWKEQGRTLLPVSCNFSRLHFEHQDFPERICEIADKWKIPHQLLEIEITESALIDDSGTIEQMLPRLKALWFKIAIDDFGSGYSSLGQLRQLPADVLKLDRSFVCHGVAGKREQIVVENVIRMAGELGITVICEGVEDQIQSEILQEIGCRLAQGFYFYRPMDLVSYEKLIP</sequence>
<dbReference type="Pfam" id="PF00497">
    <property type="entry name" value="SBP_bac_3"/>
    <property type="match status" value="2"/>
</dbReference>
<dbReference type="NCBIfam" id="TIGR00254">
    <property type="entry name" value="GGDEF"/>
    <property type="match status" value="1"/>
</dbReference>
<evidence type="ECO:0000259" key="3">
    <source>
        <dbReference type="PROSITE" id="PS50883"/>
    </source>
</evidence>
<evidence type="ECO:0000259" key="4">
    <source>
        <dbReference type="PROSITE" id="PS50887"/>
    </source>
</evidence>
<organism evidence="5 6">
    <name type="scientific">Ruminococcus gauvreauii</name>
    <dbReference type="NCBI Taxonomy" id="438033"/>
    <lineage>
        <taxon>Bacteria</taxon>
        <taxon>Bacillati</taxon>
        <taxon>Bacillota</taxon>
        <taxon>Clostridia</taxon>
        <taxon>Eubacteriales</taxon>
        <taxon>Oscillospiraceae</taxon>
        <taxon>Ruminococcus</taxon>
    </lineage>
</organism>
<dbReference type="SMART" id="SM00062">
    <property type="entry name" value="PBPb"/>
    <property type="match status" value="2"/>
</dbReference>
<reference evidence="5" key="1">
    <citation type="journal article" date="2022" name="Cell">
        <title>Design, construction, and in vivo augmentation of a complex gut microbiome.</title>
        <authorList>
            <person name="Cheng A.G."/>
            <person name="Ho P.Y."/>
            <person name="Aranda-Diaz A."/>
            <person name="Jain S."/>
            <person name="Yu F.B."/>
            <person name="Meng X."/>
            <person name="Wang M."/>
            <person name="Iakiviak M."/>
            <person name="Nagashima K."/>
            <person name="Zhao A."/>
            <person name="Murugkar P."/>
            <person name="Patil A."/>
            <person name="Atabakhsh K."/>
            <person name="Weakley A."/>
            <person name="Yan J."/>
            <person name="Brumbaugh A.R."/>
            <person name="Higginbottom S."/>
            <person name="Dimas A."/>
            <person name="Shiver A.L."/>
            <person name="Deutschbauer A."/>
            <person name="Neff N."/>
            <person name="Sonnenburg J.L."/>
            <person name="Huang K.C."/>
            <person name="Fischbach M.A."/>
        </authorList>
    </citation>
    <scope>NUCLEOTIDE SEQUENCE</scope>
    <source>
        <strain evidence="5">DSM 19829</strain>
    </source>
</reference>
<dbReference type="RefSeq" id="WP_028528746.1">
    <property type="nucleotide sequence ID" value="NZ_CABLBR010000014.1"/>
</dbReference>
<dbReference type="Pfam" id="PF00990">
    <property type="entry name" value="GGDEF"/>
    <property type="match status" value="1"/>
</dbReference>
<evidence type="ECO:0000313" key="5">
    <source>
        <dbReference type="EMBL" id="UWP59150.1"/>
    </source>
</evidence>
<keyword evidence="6" id="KW-1185">Reference proteome</keyword>
<dbReference type="Pfam" id="PF00563">
    <property type="entry name" value="EAL"/>
    <property type="match status" value="1"/>
</dbReference>
<feature type="domain" description="EAL" evidence="3">
    <location>
        <begin position="710"/>
        <end position="961"/>
    </location>
</feature>
<evidence type="ECO:0000256" key="1">
    <source>
        <dbReference type="SAM" id="Phobius"/>
    </source>
</evidence>
<dbReference type="SUPFAM" id="SSF141868">
    <property type="entry name" value="EAL domain-like"/>
    <property type="match status" value="1"/>
</dbReference>
<dbReference type="EMBL" id="CP102290">
    <property type="protein sequence ID" value="UWP59150.1"/>
    <property type="molecule type" value="Genomic_DNA"/>
</dbReference>
<dbReference type="InterPro" id="IPR000160">
    <property type="entry name" value="GGDEF_dom"/>
</dbReference>
<dbReference type="Gene3D" id="3.30.70.270">
    <property type="match status" value="1"/>
</dbReference>
<dbReference type="PROSITE" id="PS50883">
    <property type="entry name" value="EAL"/>
    <property type="match status" value="1"/>
</dbReference>
<keyword evidence="1" id="KW-0812">Transmembrane</keyword>
<dbReference type="SUPFAM" id="SSF55073">
    <property type="entry name" value="Nucleotide cyclase"/>
    <property type="match status" value="1"/>
</dbReference>
<dbReference type="InterPro" id="IPR035919">
    <property type="entry name" value="EAL_sf"/>
</dbReference>
<feature type="domain" description="GGDEF" evidence="4">
    <location>
        <begin position="567"/>
        <end position="702"/>
    </location>
</feature>
<dbReference type="InterPro" id="IPR029787">
    <property type="entry name" value="Nucleotide_cyclase"/>
</dbReference>
<dbReference type="PANTHER" id="PTHR33121:SF70">
    <property type="entry name" value="SIGNALING PROTEIN YKOW"/>
    <property type="match status" value="1"/>
</dbReference>